<evidence type="ECO:0000313" key="2">
    <source>
        <dbReference type="EMBL" id="EDT01294.1"/>
    </source>
</evidence>
<evidence type="ECO:0000313" key="3">
    <source>
        <dbReference type="Proteomes" id="UP000005463"/>
    </source>
</evidence>
<dbReference type="PATRIC" id="fig|396596.7.peg.2162"/>
<dbReference type="EMBL" id="ABLC01000194">
    <property type="protein sequence ID" value="EDT01294.1"/>
    <property type="molecule type" value="Genomic_DNA"/>
</dbReference>
<reference evidence="2 3" key="1">
    <citation type="submission" date="2008-03" db="EMBL/GenBank/DDBJ databases">
        <title>Sequencing of the draft genome and assembly of Burkholderia ambifaria IOP40-10.</title>
        <authorList>
            <consortium name="US DOE Joint Genome Institute (JGI-PGF)"/>
            <person name="Copeland A."/>
            <person name="Lucas S."/>
            <person name="Lapidus A."/>
            <person name="Glavina del Rio T."/>
            <person name="Dalin E."/>
            <person name="Tice H."/>
            <person name="Bruce D."/>
            <person name="Goodwin L."/>
            <person name="Pitluck S."/>
            <person name="Larimer F."/>
            <person name="Land M.L."/>
            <person name="Hauser L."/>
            <person name="Tiedje J."/>
            <person name="Richardson P."/>
        </authorList>
    </citation>
    <scope>NUCLEOTIDE SEQUENCE [LARGE SCALE GENOMIC DNA]</scope>
    <source>
        <strain evidence="2 3">IOP40-10</strain>
    </source>
</reference>
<accession>B1FME0</accession>
<comment type="caution">
    <text evidence="2">The sequence shown here is derived from an EMBL/GenBank/DDBJ whole genome shotgun (WGS) entry which is preliminary data.</text>
</comment>
<proteinExistence type="predicted"/>
<gene>
    <name evidence="2" type="ORF">BamIOP4010DRAFT_5201</name>
</gene>
<name>B1FME0_9BURK</name>
<dbReference type="RefSeq" id="WP_006754347.1">
    <property type="nucleotide sequence ID" value="NZ_ABLC01000194.1"/>
</dbReference>
<sequence length="102" mass="11739">MADHKLDLPFWEGFTVSELERTPGVTRITLLPHVGQAARCSGCGQRSERVHEHGWRTILDLPMLGDAVWLRVRLRRVRCAGCGPCIERVSWLDRHARITRRL</sequence>
<protein>
    <recommendedName>
        <fullName evidence="1">Transposase IS204/IS1001/IS1096/IS1165 zinc-finger domain-containing protein</fullName>
    </recommendedName>
</protein>
<dbReference type="InterPro" id="IPR029261">
    <property type="entry name" value="Transposase_Znf"/>
</dbReference>
<feature type="domain" description="Transposase IS204/IS1001/IS1096/IS1165 zinc-finger" evidence="1">
    <location>
        <begin position="37"/>
        <end position="82"/>
    </location>
</feature>
<evidence type="ECO:0000259" key="1">
    <source>
        <dbReference type="Pfam" id="PF14690"/>
    </source>
</evidence>
<dbReference type="Pfam" id="PF14690">
    <property type="entry name" value="Zn_ribbon_ISL3"/>
    <property type="match status" value="1"/>
</dbReference>
<dbReference type="AlphaFoldDB" id="B1FME0"/>
<dbReference type="Proteomes" id="UP000005463">
    <property type="component" value="Unassembled WGS sequence"/>
</dbReference>
<organism evidence="2 3">
    <name type="scientific">Burkholderia ambifaria IOP40-10</name>
    <dbReference type="NCBI Taxonomy" id="396596"/>
    <lineage>
        <taxon>Bacteria</taxon>
        <taxon>Pseudomonadati</taxon>
        <taxon>Pseudomonadota</taxon>
        <taxon>Betaproteobacteria</taxon>
        <taxon>Burkholderiales</taxon>
        <taxon>Burkholderiaceae</taxon>
        <taxon>Burkholderia</taxon>
        <taxon>Burkholderia cepacia complex</taxon>
    </lineage>
</organism>